<name>A0A1I7YG86_9BILA</name>
<feature type="signal peptide" evidence="6">
    <location>
        <begin position="1"/>
        <end position="21"/>
    </location>
</feature>
<dbReference type="PANTHER" id="PTHR10605:SF65">
    <property type="entry name" value="GH20068P"/>
    <property type="match status" value="1"/>
</dbReference>
<keyword evidence="5" id="KW-1015">Disulfide bond</keyword>
<evidence type="ECO:0000259" key="7">
    <source>
        <dbReference type="Pfam" id="PF00685"/>
    </source>
</evidence>
<dbReference type="FunFam" id="3.40.50.300:FF:002997">
    <property type="entry name" value="Sulfotransferase"/>
    <property type="match status" value="1"/>
</dbReference>
<dbReference type="PANTHER" id="PTHR10605">
    <property type="entry name" value="HEPARAN SULFATE SULFOTRANSFERASE"/>
    <property type="match status" value="1"/>
</dbReference>
<reference evidence="9" key="1">
    <citation type="submission" date="2016-11" db="UniProtKB">
        <authorList>
            <consortium name="WormBaseParasite"/>
        </authorList>
    </citation>
    <scope>IDENTIFICATION</scope>
</reference>
<evidence type="ECO:0000256" key="1">
    <source>
        <dbReference type="ARBA" id="ARBA00022679"/>
    </source>
</evidence>
<evidence type="ECO:0000313" key="8">
    <source>
        <dbReference type="Proteomes" id="UP000095287"/>
    </source>
</evidence>
<evidence type="ECO:0000256" key="3">
    <source>
        <dbReference type="PIRSR" id="PIRSR637359-1"/>
    </source>
</evidence>
<dbReference type="AlphaFoldDB" id="A0A1I7YG86"/>
<dbReference type="SUPFAM" id="SSF52540">
    <property type="entry name" value="P-loop containing nucleoside triphosphate hydrolases"/>
    <property type="match status" value="1"/>
</dbReference>
<feature type="binding site" evidence="4">
    <location>
        <begin position="77"/>
        <end position="81"/>
    </location>
    <ligand>
        <name>3'-phosphoadenylyl sulfate</name>
        <dbReference type="ChEBI" id="CHEBI:58339"/>
    </ligand>
</feature>
<keyword evidence="1" id="KW-0808">Transferase</keyword>
<sequence>MEPIRCKVLLGCFILTLVVLAQICLIGLGTVGSYKEQETPLPGQYYDSDGLIHSQANSAEPGHFQHMPDCLIIGVRKGGTRALLDAMALHPQIRVARKEVHFFDYNDAYNKGTEWYREQMPFADAEQVTVEKTPGYFTSELAPERVYKTNPNIKIILILRDPVVRTISDFTQVYYTKKERHKPVPQFEDVAFMPNSSNINISYKPIRNSLYVEHLNRWFKYFNLSQILILDGDKFITDPLSELHKVETFLHLPHRIDERQLVFNSEKGFYCFRRDPNRPVKCLGNTKGRQHVRISRETQELLAKNFRPYNRKFFRLVNRYWKWNNR</sequence>
<feature type="binding site" evidence="4">
    <location>
        <begin position="287"/>
        <end position="291"/>
    </location>
    <ligand>
        <name>3'-phosphoadenylyl sulfate</name>
        <dbReference type="ChEBI" id="CHEBI:58339"/>
    </ligand>
</feature>
<feature type="domain" description="Sulfotransferase" evidence="7">
    <location>
        <begin position="68"/>
        <end position="273"/>
    </location>
</feature>
<keyword evidence="8" id="KW-1185">Reference proteome</keyword>
<evidence type="ECO:0000256" key="5">
    <source>
        <dbReference type="PIRSR" id="PIRSR637359-3"/>
    </source>
</evidence>
<evidence type="ECO:0000313" key="9">
    <source>
        <dbReference type="WBParaSite" id="L893_g16050.t1"/>
    </source>
</evidence>
<dbReference type="GO" id="GO:0008467">
    <property type="term" value="F:[heparan sulfate]-glucosamine 3-sulfotransferase activity"/>
    <property type="evidence" value="ECO:0007669"/>
    <property type="project" value="TreeGrafter"/>
</dbReference>
<organism evidence="8 9">
    <name type="scientific">Steinernema glaseri</name>
    <dbReference type="NCBI Taxonomy" id="37863"/>
    <lineage>
        <taxon>Eukaryota</taxon>
        <taxon>Metazoa</taxon>
        <taxon>Ecdysozoa</taxon>
        <taxon>Nematoda</taxon>
        <taxon>Chromadorea</taxon>
        <taxon>Rhabditida</taxon>
        <taxon>Tylenchina</taxon>
        <taxon>Panagrolaimomorpha</taxon>
        <taxon>Strongyloidoidea</taxon>
        <taxon>Steinernematidae</taxon>
        <taxon>Steinernema</taxon>
    </lineage>
</organism>
<evidence type="ECO:0000256" key="2">
    <source>
        <dbReference type="ARBA" id="ARBA00023180"/>
    </source>
</evidence>
<protein>
    <submittedName>
        <fullName evidence="9">Sulfotransfer_1 domain-containing protein</fullName>
    </submittedName>
</protein>
<feature type="binding site" evidence="4">
    <location>
        <position position="270"/>
    </location>
    <ligand>
        <name>3'-phosphoadenylyl sulfate</name>
        <dbReference type="ChEBI" id="CHEBI:58339"/>
    </ligand>
</feature>
<feature type="binding site" evidence="4">
    <location>
        <position position="168"/>
    </location>
    <ligand>
        <name>3'-phosphoadenylyl sulfate</name>
        <dbReference type="ChEBI" id="CHEBI:58339"/>
    </ligand>
</feature>
<proteinExistence type="predicted"/>
<dbReference type="InterPro" id="IPR027417">
    <property type="entry name" value="P-loop_NTPase"/>
</dbReference>
<dbReference type="InterPro" id="IPR037359">
    <property type="entry name" value="NST/OST"/>
</dbReference>
<accession>A0A1I7YG86</accession>
<dbReference type="Proteomes" id="UP000095287">
    <property type="component" value="Unplaced"/>
</dbReference>
<feature type="binding site" evidence="4">
    <location>
        <position position="160"/>
    </location>
    <ligand>
        <name>3'-phosphoadenylyl sulfate</name>
        <dbReference type="ChEBI" id="CHEBI:58339"/>
    </ligand>
</feature>
<dbReference type="InterPro" id="IPR000863">
    <property type="entry name" value="Sulfotransferase_dom"/>
</dbReference>
<dbReference type="Pfam" id="PF00685">
    <property type="entry name" value="Sulfotransfer_1"/>
    <property type="match status" value="1"/>
</dbReference>
<keyword evidence="6" id="KW-0732">Signal</keyword>
<feature type="chain" id="PRO_5009312215" evidence="6">
    <location>
        <begin position="22"/>
        <end position="326"/>
    </location>
</feature>
<evidence type="ECO:0000256" key="6">
    <source>
        <dbReference type="SAM" id="SignalP"/>
    </source>
</evidence>
<feature type="disulfide bond" evidence="5">
    <location>
        <begin position="271"/>
        <end position="282"/>
    </location>
</feature>
<evidence type="ECO:0000256" key="4">
    <source>
        <dbReference type="PIRSR" id="PIRSR637359-2"/>
    </source>
</evidence>
<keyword evidence="2" id="KW-0325">Glycoprotein</keyword>
<dbReference type="Gene3D" id="3.40.50.300">
    <property type="entry name" value="P-loop containing nucleotide triphosphate hydrolases"/>
    <property type="match status" value="1"/>
</dbReference>
<dbReference type="WBParaSite" id="L893_g16050.t1">
    <property type="protein sequence ID" value="L893_g16050.t1"/>
    <property type="gene ID" value="L893_g16050"/>
</dbReference>
<feature type="active site" description="For sulfotransferase activity" evidence="3">
    <location>
        <position position="77"/>
    </location>
</feature>